<keyword evidence="3 8" id="KW-0819">tRNA processing</keyword>
<dbReference type="InterPro" id="IPR048741">
    <property type="entry name" value="Pus10-like_C"/>
</dbReference>
<dbReference type="RefSeq" id="WP_062386504.1">
    <property type="nucleotide sequence ID" value="NZ_CP014750.1"/>
</dbReference>
<evidence type="ECO:0000313" key="10">
    <source>
        <dbReference type="EMBL" id="AMQ17769.1"/>
    </source>
</evidence>
<dbReference type="GO" id="GO:0031119">
    <property type="term" value="P:tRNA pseudouridine synthesis"/>
    <property type="evidence" value="ECO:0007669"/>
    <property type="project" value="UniProtKB-UniRule"/>
</dbReference>
<accession>A0A142CSL7</accession>
<evidence type="ECO:0000256" key="2">
    <source>
        <dbReference type="ARBA" id="ARBA00009652"/>
    </source>
</evidence>
<evidence type="ECO:0000256" key="7">
    <source>
        <dbReference type="ARBA" id="ARBA00058132"/>
    </source>
</evidence>
<keyword evidence="5 8" id="KW-0413">Isomerase</keyword>
<dbReference type="GO" id="GO:0160148">
    <property type="term" value="F:tRNA pseudouridine(55) synthase activity"/>
    <property type="evidence" value="ECO:0007669"/>
    <property type="project" value="UniProtKB-EC"/>
</dbReference>
<evidence type="ECO:0000259" key="9">
    <source>
        <dbReference type="PROSITE" id="PS51165"/>
    </source>
</evidence>
<evidence type="ECO:0000256" key="5">
    <source>
        <dbReference type="ARBA" id="ARBA00023235"/>
    </source>
</evidence>
<evidence type="ECO:0000256" key="8">
    <source>
        <dbReference type="HAMAP-Rule" id="MF_01893"/>
    </source>
</evidence>
<dbReference type="KEGG" id="tpep:A0127_00575"/>
<dbReference type="GO" id="GO:0000049">
    <property type="term" value="F:tRNA binding"/>
    <property type="evidence" value="ECO:0007669"/>
    <property type="project" value="InterPro"/>
</dbReference>
<dbReference type="EMBL" id="CP014750">
    <property type="protein sequence ID" value="AMQ17769.1"/>
    <property type="molecule type" value="Genomic_DNA"/>
</dbReference>
<dbReference type="SUPFAM" id="SSF55120">
    <property type="entry name" value="Pseudouridine synthase"/>
    <property type="match status" value="1"/>
</dbReference>
<dbReference type="NCBIfam" id="TIGR01213">
    <property type="entry name" value="pseudo_Pus10arc"/>
    <property type="match status" value="1"/>
</dbReference>
<comment type="function">
    <text evidence="7 8">Responsible for synthesis of pseudouridine from uracil-54 and uracil-55 in the psi GC loop of transfer RNAs.</text>
</comment>
<evidence type="ECO:0000256" key="1">
    <source>
        <dbReference type="ARBA" id="ARBA00000385"/>
    </source>
</evidence>
<feature type="domain" description="THUMP" evidence="9">
    <location>
        <begin position="37"/>
        <end position="162"/>
    </location>
</feature>
<feature type="binding site" evidence="8">
    <location>
        <position position="349"/>
    </location>
    <ligand>
        <name>substrate</name>
    </ligand>
</feature>
<feature type="binding site" evidence="8">
    <location>
        <position position="277"/>
    </location>
    <ligand>
        <name>substrate</name>
    </ligand>
</feature>
<dbReference type="OrthoDB" id="10348at2157"/>
<keyword evidence="11" id="KW-1185">Reference proteome</keyword>
<dbReference type="PROSITE" id="PS51165">
    <property type="entry name" value="THUMP"/>
    <property type="match status" value="1"/>
</dbReference>
<dbReference type="InterPro" id="IPR039894">
    <property type="entry name" value="Pus10-like"/>
</dbReference>
<dbReference type="Proteomes" id="UP000073604">
    <property type="component" value="Chromosome"/>
</dbReference>
<evidence type="ECO:0000313" key="11">
    <source>
        <dbReference type="Proteomes" id="UP000073604"/>
    </source>
</evidence>
<keyword evidence="4 8" id="KW-0694">RNA-binding</keyword>
<feature type="active site" description="Nucleophile" evidence="8">
    <location>
        <position position="213"/>
    </location>
</feature>
<dbReference type="EC" id="5.4.99.25" evidence="8"/>
<dbReference type="FunFam" id="3.30.70.2510:FF:000001">
    <property type="entry name" value="tRNA pseudouridine synthase Pus10"/>
    <property type="match status" value="1"/>
</dbReference>
<dbReference type="Pfam" id="PF21238">
    <property type="entry name" value="Pus10_C"/>
    <property type="match status" value="1"/>
</dbReference>
<evidence type="ECO:0000256" key="4">
    <source>
        <dbReference type="ARBA" id="ARBA00022884"/>
    </source>
</evidence>
<proteinExistence type="inferred from homology"/>
<dbReference type="InterPro" id="IPR004114">
    <property type="entry name" value="THUMP_dom"/>
</dbReference>
<organism evidence="10 11">
    <name type="scientific">Thermococcus peptonophilus</name>
    <dbReference type="NCBI Taxonomy" id="53952"/>
    <lineage>
        <taxon>Archaea</taxon>
        <taxon>Methanobacteriati</taxon>
        <taxon>Methanobacteriota</taxon>
        <taxon>Thermococci</taxon>
        <taxon>Thermococcales</taxon>
        <taxon>Thermococcaceae</taxon>
        <taxon>Thermococcus</taxon>
    </lineage>
</organism>
<dbReference type="HAMAP" id="MF_01893">
    <property type="entry name" value="Pus10_arch"/>
    <property type="match status" value="1"/>
</dbReference>
<dbReference type="InterPro" id="IPR005912">
    <property type="entry name" value="Pus10"/>
</dbReference>
<reference evidence="11" key="1">
    <citation type="submission" date="2016-03" db="EMBL/GenBank/DDBJ databases">
        <authorList>
            <person name="Oger P.M."/>
        </authorList>
    </citation>
    <scope>NUCLEOTIDE SEQUENCE [LARGE SCALE GENOMIC DNA]</scope>
    <source>
        <strain evidence="11">OG-1</strain>
    </source>
</reference>
<comment type="similarity">
    <text evidence="2 8">Belongs to the pseudouridine synthase Pus10 family.</text>
</comment>
<dbReference type="PANTHER" id="PTHR21568:SF0">
    <property type="entry name" value="TRNA PSEUDOURIDINE SYNTHASE PUS10"/>
    <property type="match status" value="1"/>
</dbReference>
<evidence type="ECO:0000256" key="3">
    <source>
        <dbReference type="ARBA" id="ARBA00022694"/>
    </source>
</evidence>
<dbReference type="Pfam" id="PF22023">
    <property type="entry name" value="Pus10_THUMP_arc"/>
    <property type="match status" value="1"/>
</dbReference>
<comment type="catalytic activity">
    <reaction evidence="6 8">
        <text>uridine(54) in tRNA = pseudouridine(54) in tRNA</text>
        <dbReference type="Rhea" id="RHEA:57876"/>
        <dbReference type="Rhea" id="RHEA-COMP:10193"/>
        <dbReference type="Rhea" id="RHEA-COMP:14141"/>
        <dbReference type="ChEBI" id="CHEBI:65314"/>
        <dbReference type="ChEBI" id="CHEBI:65315"/>
    </reaction>
</comment>
<evidence type="ECO:0000256" key="6">
    <source>
        <dbReference type="ARBA" id="ARBA00050950"/>
    </source>
</evidence>
<dbReference type="Gene3D" id="3.30.70.3190">
    <property type="match status" value="1"/>
</dbReference>
<dbReference type="FunFam" id="3.30.70.3190:FF:000001">
    <property type="entry name" value="tRNA pseudouridine synthase Pus10"/>
    <property type="match status" value="1"/>
</dbReference>
<dbReference type="PANTHER" id="PTHR21568">
    <property type="entry name" value="TRNA PSEUDOURIDINE SYNTHASE PUS10"/>
    <property type="match status" value="1"/>
</dbReference>
<dbReference type="GeneID" id="27138995"/>
<gene>
    <name evidence="8" type="primary">pus10</name>
    <name evidence="10" type="ORF">A0127_00575</name>
</gene>
<dbReference type="InterPro" id="IPR055174">
    <property type="entry name" value="Pus10_THUMP_arc"/>
</dbReference>
<name>A0A142CSL7_9EURY</name>
<comment type="catalytic activity">
    <reaction evidence="1 8">
        <text>uridine(55) in tRNA = pseudouridine(55) in tRNA</text>
        <dbReference type="Rhea" id="RHEA:42532"/>
        <dbReference type="Rhea" id="RHEA-COMP:10101"/>
        <dbReference type="Rhea" id="RHEA-COMP:10102"/>
        <dbReference type="ChEBI" id="CHEBI:65314"/>
        <dbReference type="ChEBI" id="CHEBI:65315"/>
        <dbReference type="EC" id="5.4.99.25"/>
    </reaction>
</comment>
<protein>
    <recommendedName>
        <fullName evidence="8">tRNA pseudouridine synthase Pus10</fullName>
        <ecNumber evidence="8">5.4.99.25</ecNumber>
    </recommendedName>
    <alternativeName>
        <fullName evidence="8">tRNA pseudouridine 54/55 synthase</fullName>
        <shortName evidence="8">Psi54/55 synthase</shortName>
    </alternativeName>
</protein>
<sequence length="396" mass="45382">MIIEKASEVLEKYQLCDHCLGRLFAKLGKGTNEKRGRAIRFVLNMERSKEGLPSFEKPAECELCHNVFDWIPGLIEKIKEAAGEVEFDTFLVGSRFPDEIREKEKKIWEEFGIETAEPINREFNRELGKAFGRATGKETSKNPDVVFIVEPYSGKIELQINPIYIYGRYRKLVRGIPQTPHPDFEESVASIICRPFSRATGGKCVFKGAGREDVDVRTLGNGRPFILEIKRPKRRKINLEEIAREINASGKVEVLNLRFTTPDEAERVLSTPHRKEYLALVLVEDGVTPKEAEEVAKKLTGLEIYQRTPWRVRKARTDKVRVRRVHHAEAKWRDEKHFELRLVTDGGLYIKELISGDKGRTKPSVSDLLGKPAWCERLDVLNVLDDERPEGSSETR</sequence>
<dbReference type="Gene3D" id="3.30.70.2510">
    <property type="match status" value="1"/>
</dbReference>
<dbReference type="STRING" id="53952.A0127_00575"/>
<dbReference type="AlphaFoldDB" id="A0A142CSL7"/>
<dbReference type="InterPro" id="IPR020103">
    <property type="entry name" value="PsdUridine_synth_cat_dom_sf"/>
</dbReference>